<keyword evidence="2" id="KW-0732">Signal</keyword>
<dbReference type="EMBL" id="QEAN01000338">
    <property type="protein sequence ID" value="TPX39817.1"/>
    <property type="molecule type" value="Genomic_DNA"/>
</dbReference>
<keyword evidence="4" id="KW-1185">Reference proteome</keyword>
<accession>A0A507CFE8</accession>
<evidence type="ECO:0008006" key="5">
    <source>
        <dbReference type="Google" id="ProtNLM"/>
    </source>
</evidence>
<organism evidence="3 4">
    <name type="scientific">Synchytrium endobioticum</name>
    <dbReference type="NCBI Taxonomy" id="286115"/>
    <lineage>
        <taxon>Eukaryota</taxon>
        <taxon>Fungi</taxon>
        <taxon>Fungi incertae sedis</taxon>
        <taxon>Chytridiomycota</taxon>
        <taxon>Chytridiomycota incertae sedis</taxon>
        <taxon>Chytridiomycetes</taxon>
        <taxon>Synchytriales</taxon>
        <taxon>Synchytriaceae</taxon>
        <taxon>Synchytrium</taxon>
    </lineage>
</organism>
<comment type="caution">
    <text evidence="3">The sequence shown here is derived from an EMBL/GenBank/DDBJ whole genome shotgun (WGS) entry which is preliminary data.</text>
</comment>
<protein>
    <recommendedName>
        <fullName evidence="5">Periplasmic heavy metal sensor</fullName>
    </recommendedName>
</protein>
<feature type="signal peptide" evidence="2">
    <location>
        <begin position="1"/>
        <end position="41"/>
    </location>
</feature>
<name>A0A507CFE8_9FUNG</name>
<dbReference type="Proteomes" id="UP000317494">
    <property type="component" value="Unassembled WGS sequence"/>
</dbReference>
<gene>
    <name evidence="3" type="ORF">SeMB42_g06235</name>
</gene>
<proteinExistence type="predicted"/>
<evidence type="ECO:0000313" key="3">
    <source>
        <dbReference type="EMBL" id="TPX39817.1"/>
    </source>
</evidence>
<evidence type="ECO:0000256" key="1">
    <source>
        <dbReference type="SAM" id="MobiDB-lite"/>
    </source>
</evidence>
<feature type="region of interest" description="Disordered" evidence="1">
    <location>
        <begin position="53"/>
        <end position="77"/>
    </location>
</feature>
<sequence length="176" mass="19559">MLLHVHEKLDSGILLPRMPNRRTAAYLLLLLMAGLLQHTEAVGGCWGCLGPSRGADRSKSPGQTSRGTRRDSHHADTIEARSDRGKEVFDAIDRDLTSLEKALKDYPEELTPAVLEQIRQAREANDYRAALNSVQSIMTQSGKHRAILRKIESSLQAAFLEDQLRATAHLNARTPQ</sequence>
<dbReference type="VEuPathDB" id="FungiDB:SeMB42_g06235"/>
<evidence type="ECO:0000256" key="2">
    <source>
        <dbReference type="SAM" id="SignalP"/>
    </source>
</evidence>
<feature type="compositionally biased region" description="Basic and acidic residues" evidence="1">
    <location>
        <begin position="68"/>
        <end position="77"/>
    </location>
</feature>
<dbReference type="AlphaFoldDB" id="A0A507CFE8"/>
<reference evidence="3 4" key="1">
    <citation type="journal article" date="2019" name="Sci. Rep.">
        <title>Comparative genomics of chytrid fungi reveal insights into the obligate biotrophic and pathogenic lifestyle of Synchytrium endobioticum.</title>
        <authorList>
            <person name="van de Vossenberg B.T.L.H."/>
            <person name="Warris S."/>
            <person name="Nguyen H.D.T."/>
            <person name="van Gent-Pelzer M.P.E."/>
            <person name="Joly D.L."/>
            <person name="van de Geest H.C."/>
            <person name="Bonants P.J.M."/>
            <person name="Smith D.S."/>
            <person name="Levesque C.A."/>
            <person name="van der Lee T.A.J."/>
        </authorList>
    </citation>
    <scope>NUCLEOTIDE SEQUENCE [LARGE SCALE GENOMIC DNA]</scope>
    <source>
        <strain evidence="3 4">MB42</strain>
    </source>
</reference>
<evidence type="ECO:0000313" key="4">
    <source>
        <dbReference type="Proteomes" id="UP000317494"/>
    </source>
</evidence>
<feature type="chain" id="PRO_5021367178" description="Periplasmic heavy metal sensor" evidence="2">
    <location>
        <begin position="42"/>
        <end position="176"/>
    </location>
</feature>